<dbReference type="HOGENOM" id="CLU_092318_0_0_5"/>
<feature type="signal peptide" evidence="7">
    <location>
        <begin position="1"/>
        <end position="22"/>
    </location>
</feature>
<evidence type="ECO:0000256" key="6">
    <source>
        <dbReference type="ARBA" id="ARBA00025321"/>
    </source>
</evidence>
<dbReference type="eggNOG" id="ENOG5033457">
    <property type="taxonomic scope" value="Bacteria"/>
</dbReference>
<comment type="function">
    <text evidence="6">Has immunoglobulin-binding and hemagglutination properties, and can bind to mannose. Essential for virulence. May be involved in LPS biosynthesis or polysaccharide transport.</text>
</comment>
<evidence type="ECO:0000256" key="7">
    <source>
        <dbReference type="SAM" id="SignalP"/>
    </source>
</evidence>
<dbReference type="RefSeq" id="WP_043759434.1">
    <property type="nucleotide sequence ID" value="NZ_CP003811.1"/>
</dbReference>
<keyword evidence="7" id="KW-0732">Signal</keyword>
<organism evidence="8 9">
    <name type="scientific">Methylobacterium oryzae CBMB20</name>
    <dbReference type="NCBI Taxonomy" id="693986"/>
    <lineage>
        <taxon>Bacteria</taxon>
        <taxon>Pseudomonadati</taxon>
        <taxon>Pseudomonadota</taxon>
        <taxon>Alphaproteobacteria</taxon>
        <taxon>Hyphomicrobiales</taxon>
        <taxon>Methylobacteriaceae</taxon>
        <taxon>Methylobacterium</taxon>
    </lineage>
</organism>
<protein>
    <recommendedName>
        <fullName evidence="3">Lectin-like protein BA14k</fullName>
    </recommendedName>
</protein>
<evidence type="ECO:0000256" key="1">
    <source>
        <dbReference type="ARBA" id="ARBA00004167"/>
    </source>
</evidence>
<evidence type="ECO:0000256" key="4">
    <source>
        <dbReference type="ARBA" id="ARBA00022475"/>
    </source>
</evidence>
<dbReference type="EMBL" id="CP003811">
    <property type="protein sequence ID" value="AIQ92500.1"/>
    <property type="molecule type" value="Genomic_DNA"/>
</dbReference>
<dbReference type="Pfam" id="PF07886">
    <property type="entry name" value="BA14K"/>
    <property type="match status" value="1"/>
</dbReference>
<comment type="subcellular location">
    <subcellularLocation>
        <location evidence="1">Membrane</location>
        <topology evidence="1">Single-pass membrane protein</topology>
    </subcellularLocation>
</comment>
<evidence type="ECO:0000256" key="3">
    <source>
        <dbReference type="ARBA" id="ARBA00020552"/>
    </source>
</evidence>
<dbReference type="GO" id="GO:0030246">
    <property type="term" value="F:carbohydrate binding"/>
    <property type="evidence" value="ECO:0007669"/>
    <property type="project" value="UniProtKB-KW"/>
</dbReference>
<keyword evidence="9" id="KW-1185">Reference proteome</keyword>
<feature type="chain" id="PRO_5001848323" description="Lectin-like protein BA14k" evidence="7">
    <location>
        <begin position="23"/>
        <end position="163"/>
    </location>
</feature>
<sequence>MNKMLLAAAGMIGALAMIPAAADARGSFRGGGFHGAGGFRAGGARVGAGGFRGGGYHGGAIVAGRGHYPGVRPGYGYGRRYGYGAGAAAAGVGLGLAAGGLGYGYPGYDDNYAPTTYAYPESPTVASDPAASDATAYCQRRFRSYDPASGTYLGYDGLRRPCP</sequence>
<dbReference type="InterPro" id="IPR012413">
    <property type="entry name" value="BA14K"/>
</dbReference>
<name>A0A089P153_9HYPH</name>
<dbReference type="AlphaFoldDB" id="A0A089P153"/>
<reference evidence="8 9" key="1">
    <citation type="journal article" date="2014" name="PLoS ONE">
        <title>Genome Information of Methylobacterium oryzae, a Plant-Probiotic Methylotroph in the Phyllosphere.</title>
        <authorList>
            <person name="Kwak M.J."/>
            <person name="Jeong H."/>
            <person name="Madhaiyan M."/>
            <person name="Lee Y."/>
            <person name="Sa T.M."/>
            <person name="Oh T.K."/>
            <person name="Kim J.F."/>
        </authorList>
    </citation>
    <scope>NUCLEOTIDE SEQUENCE [LARGE SCALE GENOMIC DNA]</scope>
    <source>
        <strain evidence="8 9">CBMB20</strain>
    </source>
</reference>
<accession>A0A089P153</accession>
<evidence type="ECO:0000313" key="9">
    <source>
        <dbReference type="Proteomes" id="UP000029492"/>
    </source>
</evidence>
<keyword evidence="4" id="KW-1003">Cell membrane</keyword>
<evidence type="ECO:0000256" key="2">
    <source>
        <dbReference type="ARBA" id="ARBA00010270"/>
    </source>
</evidence>
<keyword evidence="5" id="KW-0430">Lectin</keyword>
<evidence type="ECO:0000313" key="8">
    <source>
        <dbReference type="EMBL" id="AIQ92500.1"/>
    </source>
</evidence>
<proteinExistence type="inferred from homology"/>
<evidence type="ECO:0000256" key="5">
    <source>
        <dbReference type="ARBA" id="ARBA00022734"/>
    </source>
</evidence>
<keyword evidence="4" id="KW-0472">Membrane</keyword>
<comment type="similarity">
    <text evidence="2">Belongs to the BA14k family.</text>
</comment>
<dbReference type="GO" id="GO:0016020">
    <property type="term" value="C:membrane"/>
    <property type="evidence" value="ECO:0007669"/>
    <property type="project" value="UniProtKB-SubCell"/>
</dbReference>
<dbReference type="Proteomes" id="UP000029492">
    <property type="component" value="Chromosome"/>
</dbReference>
<dbReference type="KEGG" id="mor:MOC_4745"/>
<gene>
    <name evidence="8" type="ORF">MOC_4745</name>
</gene>